<dbReference type="InterPro" id="IPR006998">
    <property type="entry name" value="DltD"/>
</dbReference>
<dbReference type="Pfam" id="PF04914">
    <property type="entry name" value="DltD"/>
    <property type="match status" value="1"/>
</dbReference>
<protein>
    <submittedName>
        <fullName evidence="1">D-alanyl-lipoteichoic acid biosynthesis protein DltD</fullName>
    </submittedName>
</protein>
<dbReference type="Proteomes" id="UP000467635">
    <property type="component" value="Unassembled WGS sequence"/>
</dbReference>
<dbReference type="AlphaFoldDB" id="A0A7X2MHW3"/>
<organism evidence="1 2">
    <name type="scientific">Ligilactobacillus salivarius</name>
    <dbReference type="NCBI Taxonomy" id="1624"/>
    <lineage>
        <taxon>Bacteria</taxon>
        <taxon>Bacillati</taxon>
        <taxon>Bacillota</taxon>
        <taxon>Bacilli</taxon>
        <taxon>Lactobacillales</taxon>
        <taxon>Lactobacillaceae</taxon>
        <taxon>Ligilactobacillus</taxon>
    </lineage>
</organism>
<comment type="caution">
    <text evidence="1">The sequence shown here is derived from an EMBL/GenBank/DDBJ whole genome shotgun (WGS) entry which is preliminary data.</text>
</comment>
<feature type="non-terminal residue" evidence="1">
    <location>
        <position position="1"/>
    </location>
</feature>
<proteinExistence type="predicted"/>
<feature type="non-terminal residue" evidence="1">
    <location>
        <position position="99"/>
    </location>
</feature>
<gene>
    <name evidence="1" type="ORF">GKC33_13985</name>
</gene>
<dbReference type="PANTHER" id="PTHR40039:SF1">
    <property type="entry name" value="PROTEIN DLTD"/>
    <property type="match status" value="1"/>
</dbReference>
<name>A0A7X2MHW3_9LACO</name>
<evidence type="ECO:0000313" key="2">
    <source>
        <dbReference type="Proteomes" id="UP000467635"/>
    </source>
</evidence>
<accession>A0A7X2MHW3</accession>
<evidence type="ECO:0000313" key="1">
    <source>
        <dbReference type="EMBL" id="MSE09721.1"/>
    </source>
</evidence>
<sequence length="99" mass="10800">LIFGPLVLAAVLLAVVLVTPFNFTKPDSEEIHEASLSQSNNIFKGTAVKKAAFEQNYVPFMGSSELSRIDAFHPASMALRYHRDYQPFLLGAAGSQSLT</sequence>
<dbReference type="EMBL" id="WKKX01001167">
    <property type="protein sequence ID" value="MSE09721.1"/>
    <property type="molecule type" value="Genomic_DNA"/>
</dbReference>
<reference evidence="1 2" key="1">
    <citation type="submission" date="2019-11" db="EMBL/GenBank/DDBJ databases">
        <title>Draft Genome Sequence of Plant Growth-Promoting Rhizosphere-Associated Bacteria.</title>
        <authorList>
            <person name="Vasilyev I.Y."/>
            <person name="Radchenko V."/>
            <person name="Ilnitskaya E.V."/>
        </authorList>
    </citation>
    <scope>NUCLEOTIDE SEQUENCE [LARGE SCALE GENOMIC DNA]</scope>
    <source>
        <strain evidence="1 2">VRA_01-1sq_f</strain>
    </source>
</reference>
<dbReference type="PANTHER" id="PTHR40039">
    <property type="entry name" value="PROTEIN DLTD"/>
    <property type="match status" value="1"/>
</dbReference>